<evidence type="ECO:0000313" key="1">
    <source>
        <dbReference type="EMBL" id="THF99358.1"/>
    </source>
</evidence>
<dbReference type="AlphaFoldDB" id="A0A4S4DA08"/>
<accession>A0A4S4DA08</accession>
<dbReference type="EMBL" id="SDRB02011966">
    <property type="protein sequence ID" value="THF99358.1"/>
    <property type="molecule type" value="Genomic_DNA"/>
</dbReference>
<proteinExistence type="predicted"/>
<sequence length="381" mass="42622">MAVSKEESSSAKSRSASNGVHYLAKCVLRGSVVLQVLQIHVRSPSSNDVKGSLRGSFQVSSSILIWNQTAVKGEDYKLQHDVRRVLNTDHLLKEDCKMQLTLELSRLKCYHILDSLTLEAVKDVKIQELHRFVDDVSSDESKAEDATAMLYDFSNGIVDGLHVLSGLKGDEEAIIFPISRGSFGPCTDELRGVINIAENERRMQCQCFISIQHILFGLSFSRVGDNVRMLNDRSRCSGGLHSKLSMFSIYKLSRTAADRVGDKEVGLEHLVLAIFFRKQKDDPIKRVELEYGSSLFFDDNAFDPELVDCEKQRLHLFFGLKSSCTECDAKNLEYSAVFKELLPENCFNGALVTCSGLVVMEKLHEALKCGGLRLSPIREES</sequence>
<name>A0A4S4DA08_CAMSN</name>
<protein>
    <submittedName>
        <fullName evidence="1">Uncharacterized protein</fullName>
    </submittedName>
</protein>
<reference evidence="1 2" key="1">
    <citation type="journal article" date="2018" name="Proc. Natl. Acad. Sci. U.S.A.">
        <title>Draft genome sequence of Camellia sinensis var. sinensis provides insights into the evolution of the tea genome and tea quality.</title>
        <authorList>
            <person name="Wei C."/>
            <person name="Yang H."/>
            <person name="Wang S."/>
            <person name="Zhao J."/>
            <person name="Liu C."/>
            <person name="Gao L."/>
            <person name="Xia E."/>
            <person name="Lu Y."/>
            <person name="Tai Y."/>
            <person name="She G."/>
            <person name="Sun J."/>
            <person name="Cao H."/>
            <person name="Tong W."/>
            <person name="Gao Q."/>
            <person name="Li Y."/>
            <person name="Deng W."/>
            <person name="Jiang X."/>
            <person name="Wang W."/>
            <person name="Chen Q."/>
            <person name="Zhang S."/>
            <person name="Li H."/>
            <person name="Wu J."/>
            <person name="Wang P."/>
            <person name="Li P."/>
            <person name="Shi C."/>
            <person name="Zheng F."/>
            <person name="Jian J."/>
            <person name="Huang B."/>
            <person name="Shan D."/>
            <person name="Shi M."/>
            <person name="Fang C."/>
            <person name="Yue Y."/>
            <person name="Li F."/>
            <person name="Li D."/>
            <person name="Wei S."/>
            <person name="Han B."/>
            <person name="Jiang C."/>
            <person name="Yin Y."/>
            <person name="Xia T."/>
            <person name="Zhang Z."/>
            <person name="Bennetzen J.L."/>
            <person name="Zhao S."/>
            <person name="Wan X."/>
        </authorList>
    </citation>
    <scope>NUCLEOTIDE SEQUENCE [LARGE SCALE GENOMIC DNA]</scope>
    <source>
        <strain evidence="2">cv. Shuchazao</strain>
        <tissue evidence="1">Leaf</tissue>
    </source>
</reference>
<dbReference type="Proteomes" id="UP000306102">
    <property type="component" value="Unassembled WGS sequence"/>
</dbReference>
<evidence type="ECO:0000313" key="2">
    <source>
        <dbReference type="Proteomes" id="UP000306102"/>
    </source>
</evidence>
<gene>
    <name evidence="1" type="ORF">TEA_007678</name>
</gene>
<keyword evidence="2" id="KW-1185">Reference proteome</keyword>
<organism evidence="1 2">
    <name type="scientific">Camellia sinensis var. sinensis</name>
    <name type="common">China tea</name>
    <dbReference type="NCBI Taxonomy" id="542762"/>
    <lineage>
        <taxon>Eukaryota</taxon>
        <taxon>Viridiplantae</taxon>
        <taxon>Streptophyta</taxon>
        <taxon>Embryophyta</taxon>
        <taxon>Tracheophyta</taxon>
        <taxon>Spermatophyta</taxon>
        <taxon>Magnoliopsida</taxon>
        <taxon>eudicotyledons</taxon>
        <taxon>Gunneridae</taxon>
        <taxon>Pentapetalae</taxon>
        <taxon>asterids</taxon>
        <taxon>Ericales</taxon>
        <taxon>Theaceae</taxon>
        <taxon>Camellia</taxon>
    </lineage>
</organism>
<dbReference type="STRING" id="542762.A0A4S4DA08"/>
<comment type="caution">
    <text evidence="1">The sequence shown here is derived from an EMBL/GenBank/DDBJ whole genome shotgun (WGS) entry which is preliminary data.</text>
</comment>